<accession>A0A5C5UWH1</accession>
<sequence length="147" mass="16147">MASSLETIWDAVYADILAMGLTGITSANIKQQQFPYNPIAKSLSSGIFVCPEDEVLPNFGSNERMEIRYGVSITMIQASNQALGKGALGTLLTWREAIRGRYHDRLPINVAGVHRFYCEQGMTVLPGAFLKQFDASALIIRAVTYEG</sequence>
<dbReference type="OrthoDB" id="280112at2"/>
<reference evidence="1 2" key="1">
    <citation type="submission" date="2019-02" db="EMBL/GenBank/DDBJ databases">
        <title>Deep-cultivation of Planctomycetes and their phenomic and genomic characterization uncovers novel biology.</title>
        <authorList>
            <person name="Wiegand S."/>
            <person name="Jogler M."/>
            <person name="Boedeker C."/>
            <person name="Pinto D."/>
            <person name="Vollmers J."/>
            <person name="Rivas-Marin E."/>
            <person name="Kohn T."/>
            <person name="Peeters S.H."/>
            <person name="Heuer A."/>
            <person name="Rast P."/>
            <person name="Oberbeckmann S."/>
            <person name="Bunk B."/>
            <person name="Jeske O."/>
            <person name="Meyerdierks A."/>
            <person name="Storesund J.E."/>
            <person name="Kallscheuer N."/>
            <person name="Luecker S."/>
            <person name="Lage O.M."/>
            <person name="Pohl T."/>
            <person name="Merkel B.J."/>
            <person name="Hornburger P."/>
            <person name="Mueller R.-W."/>
            <person name="Bruemmer F."/>
            <person name="Labrenz M."/>
            <person name="Spormann A.M."/>
            <person name="Op Den Camp H."/>
            <person name="Overmann J."/>
            <person name="Amann R."/>
            <person name="Jetten M.S.M."/>
            <person name="Mascher T."/>
            <person name="Medema M.H."/>
            <person name="Devos D.P."/>
            <person name="Kaster A.-K."/>
            <person name="Ovreas L."/>
            <person name="Rohde M."/>
            <person name="Galperin M.Y."/>
            <person name="Jogler C."/>
        </authorList>
    </citation>
    <scope>NUCLEOTIDE SEQUENCE [LARGE SCALE GENOMIC DNA]</scope>
    <source>
        <strain evidence="1 2">Enr8</strain>
    </source>
</reference>
<evidence type="ECO:0000313" key="2">
    <source>
        <dbReference type="Proteomes" id="UP000318878"/>
    </source>
</evidence>
<organism evidence="1 2">
    <name type="scientific">Blastopirellula retiformator</name>
    <dbReference type="NCBI Taxonomy" id="2527970"/>
    <lineage>
        <taxon>Bacteria</taxon>
        <taxon>Pseudomonadati</taxon>
        <taxon>Planctomycetota</taxon>
        <taxon>Planctomycetia</taxon>
        <taxon>Pirellulales</taxon>
        <taxon>Pirellulaceae</taxon>
        <taxon>Blastopirellula</taxon>
    </lineage>
</organism>
<dbReference type="EMBL" id="SJPF01000005">
    <property type="protein sequence ID" value="TWT30716.1"/>
    <property type="molecule type" value="Genomic_DNA"/>
</dbReference>
<dbReference type="AlphaFoldDB" id="A0A5C5UWH1"/>
<evidence type="ECO:0000313" key="1">
    <source>
        <dbReference type="EMBL" id="TWT30716.1"/>
    </source>
</evidence>
<comment type="caution">
    <text evidence="1">The sequence shown here is derived from an EMBL/GenBank/DDBJ whole genome shotgun (WGS) entry which is preliminary data.</text>
</comment>
<name>A0A5C5UWH1_9BACT</name>
<dbReference type="RefSeq" id="WP_146435392.1">
    <property type="nucleotide sequence ID" value="NZ_SJPF01000005.1"/>
</dbReference>
<protein>
    <submittedName>
        <fullName evidence="1">Uncharacterized protein</fullName>
    </submittedName>
</protein>
<proteinExistence type="predicted"/>
<gene>
    <name evidence="1" type="ORF">Enr8_42390</name>
</gene>
<keyword evidence="2" id="KW-1185">Reference proteome</keyword>
<dbReference type="Proteomes" id="UP000318878">
    <property type="component" value="Unassembled WGS sequence"/>
</dbReference>